<name>A0AA38IEH7_9CUCU</name>
<dbReference type="Pfam" id="PF02535">
    <property type="entry name" value="Zip"/>
    <property type="match status" value="1"/>
</dbReference>
<feature type="transmembrane region" description="Helical" evidence="6">
    <location>
        <begin position="299"/>
        <end position="316"/>
    </location>
</feature>
<dbReference type="GO" id="GO:0005385">
    <property type="term" value="F:zinc ion transmembrane transporter activity"/>
    <property type="evidence" value="ECO:0007669"/>
    <property type="project" value="TreeGrafter"/>
</dbReference>
<evidence type="ECO:0000313" key="8">
    <source>
        <dbReference type="Proteomes" id="UP001168821"/>
    </source>
</evidence>
<organism evidence="7 8">
    <name type="scientific">Zophobas morio</name>
    <dbReference type="NCBI Taxonomy" id="2755281"/>
    <lineage>
        <taxon>Eukaryota</taxon>
        <taxon>Metazoa</taxon>
        <taxon>Ecdysozoa</taxon>
        <taxon>Arthropoda</taxon>
        <taxon>Hexapoda</taxon>
        <taxon>Insecta</taxon>
        <taxon>Pterygota</taxon>
        <taxon>Neoptera</taxon>
        <taxon>Endopterygota</taxon>
        <taxon>Coleoptera</taxon>
        <taxon>Polyphaga</taxon>
        <taxon>Cucujiformia</taxon>
        <taxon>Tenebrionidae</taxon>
        <taxon>Zophobas</taxon>
    </lineage>
</organism>
<dbReference type="EMBL" id="JALNTZ010000004">
    <property type="protein sequence ID" value="KAJ3654735.1"/>
    <property type="molecule type" value="Genomic_DNA"/>
</dbReference>
<evidence type="ECO:0000256" key="1">
    <source>
        <dbReference type="ARBA" id="ARBA00004141"/>
    </source>
</evidence>
<keyword evidence="3 6" id="KW-1133">Transmembrane helix</keyword>
<evidence type="ECO:0000256" key="5">
    <source>
        <dbReference type="ARBA" id="ARBA00038485"/>
    </source>
</evidence>
<keyword evidence="2 6" id="KW-0812">Transmembrane</keyword>
<dbReference type="InterPro" id="IPR003689">
    <property type="entry name" value="ZIP"/>
</dbReference>
<sequence>MASSVNIFEILTGSNGALLNLTYDGFVPGWVVTLDYMPWLWAMIGSILVGLSGVLPLLVIPIDQTDNLKQGDSANKLKTLLSFAVGGLLGDVFLHSLPEIWANDVANNGGQPTTTTGLLILSGLVVFVVAEKFFTVIEKLGERHLSTPENNNIKGYPLKHIEENKKHITGYLNLLANTIDNFTHGLSLGGAFLVSLRLGLLTTFAILVHEIPHEVGDFAILLKSGFSRWDAAVFQILTAGGGLIGSFAAIMCSGATNSIEARTSWILPFTAGTFLHIALVTVLPDLLKEDDPKESLKQIVALIGGIFVMAVVTTVFE</sequence>
<protein>
    <submittedName>
        <fullName evidence="7">Uncharacterized protein</fullName>
    </submittedName>
</protein>
<proteinExistence type="inferred from homology"/>
<dbReference type="Proteomes" id="UP001168821">
    <property type="component" value="Unassembled WGS sequence"/>
</dbReference>
<dbReference type="GO" id="GO:0006882">
    <property type="term" value="P:intracellular zinc ion homeostasis"/>
    <property type="evidence" value="ECO:0007669"/>
    <property type="project" value="TreeGrafter"/>
</dbReference>
<feature type="transmembrane region" description="Helical" evidence="6">
    <location>
        <begin position="191"/>
        <end position="211"/>
    </location>
</feature>
<feature type="transmembrane region" description="Helical" evidence="6">
    <location>
        <begin position="231"/>
        <end position="253"/>
    </location>
</feature>
<keyword evidence="4 6" id="KW-0472">Membrane</keyword>
<feature type="transmembrane region" description="Helical" evidence="6">
    <location>
        <begin position="80"/>
        <end position="97"/>
    </location>
</feature>
<feature type="transmembrane region" description="Helical" evidence="6">
    <location>
        <begin position="117"/>
        <end position="137"/>
    </location>
</feature>
<evidence type="ECO:0000256" key="6">
    <source>
        <dbReference type="SAM" id="Phobius"/>
    </source>
</evidence>
<dbReference type="PANTHER" id="PTHR16950:SF16">
    <property type="entry name" value="ZINC TRANSPORTER ZIP13"/>
    <property type="match status" value="1"/>
</dbReference>
<dbReference type="PANTHER" id="PTHR16950">
    <property type="entry name" value="ZINC TRANSPORTER SLC39A7 HISTIDINE-RICH MEMBRANE PROTEIN KE4"/>
    <property type="match status" value="1"/>
</dbReference>
<reference evidence="7" key="1">
    <citation type="journal article" date="2023" name="G3 (Bethesda)">
        <title>Whole genome assemblies of Zophobas morio and Tenebrio molitor.</title>
        <authorList>
            <person name="Kaur S."/>
            <person name="Stinson S.A."/>
            <person name="diCenzo G.C."/>
        </authorList>
    </citation>
    <scope>NUCLEOTIDE SEQUENCE</scope>
    <source>
        <strain evidence="7">QUZm001</strain>
    </source>
</reference>
<dbReference type="GO" id="GO:0016020">
    <property type="term" value="C:membrane"/>
    <property type="evidence" value="ECO:0007669"/>
    <property type="project" value="UniProtKB-SubCell"/>
</dbReference>
<evidence type="ECO:0000256" key="4">
    <source>
        <dbReference type="ARBA" id="ARBA00023136"/>
    </source>
</evidence>
<accession>A0AA38IEH7</accession>
<feature type="transmembrane region" description="Helical" evidence="6">
    <location>
        <begin position="39"/>
        <end position="60"/>
    </location>
</feature>
<comment type="caution">
    <text evidence="7">The sequence shown here is derived from an EMBL/GenBank/DDBJ whole genome shotgun (WGS) entry which is preliminary data.</text>
</comment>
<evidence type="ECO:0000256" key="2">
    <source>
        <dbReference type="ARBA" id="ARBA00022692"/>
    </source>
</evidence>
<evidence type="ECO:0000313" key="7">
    <source>
        <dbReference type="EMBL" id="KAJ3654735.1"/>
    </source>
</evidence>
<feature type="transmembrane region" description="Helical" evidence="6">
    <location>
        <begin position="265"/>
        <end position="287"/>
    </location>
</feature>
<comment type="similarity">
    <text evidence="5">Belongs to the ZIP transporter (TC 2.A.5) family. KE4/Catsup subfamily.</text>
</comment>
<comment type="subcellular location">
    <subcellularLocation>
        <location evidence="1">Membrane</location>
        <topology evidence="1">Multi-pass membrane protein</topology>
    </subcellularLocation>
</comment>
<evidence type="ECO:0000256" key="3">
    <source>
        <dbReference type="ARBA" id="ARBA00022989"/>
    </source>
</evidence>
<gene>
    <name evidence="7" type="ORF">Zmor_013906</name>
</gene>
<keyword evidence="8" id="KW-1185">Reference proteome</keyword>
<dbReference type="AlphaFoldDB" id="A0AA38IEH7"/>